<keyword evidence="2" id="KW-0813">Transport</keyword>
<evidence type="ECO:0000313" key="9">
    <source>
        <dbReference type="Proteomes" id="UP000234328"/>
    </source>
</evidence>
<keyword evidence="5 6" id="KW-0472">Membrane</keyword>
<proteinExistence type="predicted"/>
<feature type="transmembrane region" description="Helical" evidence="6">
    <location>
        <begin position="106"/>
        <end position="127"/>
    </location>
</feature>
<comment type="caution">
    <text evidence="8">The sequence shown here is derived from an EMBL/GenBank/DDBJ whole genome shotgun (WGS) entry which is preliminary data.</text>
</comment>
<dbReference type="PROSITE" id="PS50850">
    <property type="entry name" value="MFS"/>
    <property type="match status" value="1"/>
</dbReference>
<feature type="transmembrane region" description="Helical" evidence="6">
    <location>
        <begin position="315"/>
        <end position="343"/>
    </location>
</feature>
<evidence type="ECO:0000256" key="1">
    <source>
        <dbReference type="ARBA" id="ARBA00004141"/>
    </source>
</evidence>
<dbReference type="FunFam" id="1.20.1250.20:FF:000072">
    <property type="entry name" value="Muropeptide transporter AmpG"/>
    <property type="match status" value="1"/>
</dbReference>
<protein>
    <submittedName>
        <fullName evidence="8">MFS transporter</fullName>
    </submittedName>
</protein>
<reference evidence="8 9" key="1">
    <citation type="submission" date="2017-10" db="EMBL/GenBank/DDBJ databases">
        <title>Two draft genome sequences of Pusillimonas sp. strains isolated from a nitrate- and radionuclide-contaminated groundwater in Russia.</title>
        <authorList>
            <person name="Grouzdev D.S."/>
            <person name="Tourova T.P."/>
            <person name="Goeva M.A."/>
            <person name="Babich T.L."/>
            <person name="Sokolova D.S."/>
            <person name="Abdullin R."/>
            <person name="Poltaraus A.B."/>
            <person name="Toshchakov S.V."/>
            <person name="Nazina T.N."/>
        </authorList>
    </citation>
    <scope>NUCLEOTIDE SEQUENCE [LARGE SCALE GENOMIC DNA]</scope>
    <source>
        <strain evidence="8 9">JR1/69-2-13</strain>
    </source>
</reference>
<keyword evidence="4 6" id="KW-1133">Transmembrane helix</keyword>
<dbReference type="NCBIfam" id="NF008867">
    <property type="entry name" value="PRK11902.1"/>
    <property type="match status" value="1"/>
</dbReference>
<dbReference type="AlphaFoldDB" id="A0A2N4UID4"/>
<feature type="domain" description="Major facilitator superfamily (MFS) profile" evidence="7">
    <location>
        <begin position="12"/>
        <end position="407"/>
    </location>
</feature>
<dbReference type="Gene3D" id="1.20.1250.20">
    <property type="entry name" value="MFS general substrate transporter like domains"/>
    <property type="match status" value="2"/>
</dbReference>
<dbReference type="InterPro" id="IPR011701">
    <property type="entry name" value="MFS"/>
</dbReference>
<feature type="transmembrane region" description="Helical" evidence="6">
    <location>
        <begin position="291"/>
        <end position="309"/>
    </location>
</feature>
<feature type="transmembrane region" description="Helical" evidence="6">
    <location>
        <begin position="12"/>
        <end position="30"/>
    </location>
</feature>
<evidence type="ECO:0000256" key="6">
    <source>
        <dbReference type="SAM" id="Phobius"/>
    </source>
</evidence>
<dbReference type="Proteomes" id="UP000234328">
    <property type="component" value="Unassembled WGS sequence"/>
</dbReference>
<evidence type="ECO:0000256" key="5">
    <source>
        <dbReference type="ARBA" id="ARBA00023136"/>
    </source>
</evidence>
<keyword evidence="9" id="KW-1185">Reference proteome</keyword>
<feature type="transmembrane region" description="Helical" evidence="6">
    <location>
        <begin position="350"/>
        <end position="367"/>
    </location>
</feature>
<dbReference type="PANTHER" id="PTHR12778:SF10">
    <property type="entry name" value="MAJOR FACILITATOR SUPERFAMILY DOMAIN-CONTAINING PROTEIN 3"/>
    <property type="match status" value="1"/>
</dbReference>
<dbReference type="CDD" id="cd17486">
    <property type="entry name" value="MFS_AmpG_like"/>
    <property type="match status" value="1"/>
</dbReference>
<evidence type="ECO:0000256" key="4">
    <source>
        <dbReference type="ARBA" id="ARBA00022989"/>
    </source>
</evidence>
<feature type="transmembrane region" description="Helical" evidence="6">
    <location>
        <begin position="148"/>
        <end position="170"/>
    </location>
</feature>
<organism evidence="8 9">
    <name type="scientific">Pollutimonas nitritireducens</name>
    <dbReference type="NCBI Taxonomy" id="2045209"/>
    <lineage>
        <taxon>Bacteria</taxon>
        <taxon>Pseudomonadati</taxon>
        <taxon>Pseudomonadota</taxon>
        <taxon>Betaproteobacteria</taxon>
        <taxon>Burkholderiales</taxon>
        <taxon>Alcaligenaceae</taxon>
        <taxon>Pollutimonas</taxon>
    </lineage>
</organism>
<accession>A0A2N4UID4</accession>
<dbReference type="RefSeq" id="WP_102068812.1">
    <property type="nucleotide sequence ID" value="NZ_PDNV01000003.1"/>
</dbReference>
<name>A0A2N4UID4_9BURK</name>
<dbReference type="PANTHER" id="PTHR12778">
    <property type="entry name" value="SOLUTE CARRIER FAMILY 33 ACETYL-COA TRANSPORTER -RELATED"/>
    <property type="match status" value="1"/>
</dbReference>
<gene>
    <name evidence="8" type="ORF">CR155_04485</name>
</gene>
<dbReference type="NCBIfam" id="TIGR00901">
    <property type="entry name" value="2A0125"/>
    <property type="match status" value="1"/>
</dbReference>
<comment type="subcellular location">
    <subcellularLocation>
        <location evidence="1">Membrane</location>
        <topology evidence="1">Multi-pass membrane protein</topology>
    </subcellularLocation>
</comment>
<dbReference type="GO" id="GO:0016020">
    <property type="term" value="C:membrane"/>
    <property type="evidence" value="ECO:0007669"/>
    <property type="project" value="UniProtKB-SubCell"/>
</dbReference>
<evidence type="ECO:0000259" key="7">
    <source>
        <dbReference type="PROSITE" id="PS50850"/>
    </source>
</evidence>
<feature type="transmembrane region" description="Helical" evidence="6">
    <location>
        <begin position="379"/>
        <end position="399"/>
    </location>
</feature>
<keyword evidence="3 6" id="KW-0812">Transmembrane</keyword>
<dbReference type="EMBL" id="PDNV01000003">
    <property type="protein sequence ID" value="PLC54735.1"/>
    <property type="molecule type" value="Genomic_DNA"/>
</dbReference>
<feature type="transmembrane region" description="Helical" evidence="6">
    <location>
        <begin position="176"/>
        <end position="194"/>
    </location>
</feature>
<feature type="transmembrane region" description="Helical" evidence="6">
    <location>
        <begin position="81"/>
        <end position="100"/>
    </location>
</feature>
<dbReference type="SUPFAM" id="SSF103473">
    <property type="entry name" value="MFS general substrate transporter"/>
    <property type="match status" value="1"/>
</dbReference>
<dbReference type="InterPro" id="IPR020846">
    <property type="entry name" value="MFS_dom"/>
</dbReference>
<dbReference type="OrthoDB" id="9787815at2"/>
<sequence length="413" mass="43715">MASFINVYGSPRVIPLLVLGFASGLPLALTGGTLQAWATLSGVSLQNIGFLTLIGTAYTLKFLWAPLVDRYAPTMLGRRRSWIFVTQILLGVVIGAMGFYSPSDNLMVLAMLAVLVAFLSATQDIAFDAYSTDVLRKEERAAGAALKVLGYRLAMIVSGGLALVLADQWLGWSNTYLVMGALMALCAIATLLAPEPEVVARAPRTLAIAVVEPLLEFFKRPGALSILLLIVLYKLGDAFAGALSTTFLLRGAGFTGTEVGAVNKAFGLAATIVGALAGGGLMTRLGLYRSLMLFGLLQALSNFGYWVLAVTPPHIYSMALVVGVENLCGGLGTAAFVALLMALCKQEFSATQFALLSALSAVGRTYLAGPLTPPLVESIGWPGFFVITVFIGLPGLILLRMRRVEIDALETVR</sequence>
<dbReference type="GO" id="GO:0022857">
    <property type="term" value="F:transmembrane transporter activity"/>
    <property type="evidence" value="ECO:0007669"/>
    <property type="project" value="InterPro"/>
</dbReference>
<feature type="transmembrane region" description="Helical" evidence="6">
    <location>
        <begin position="261"/>
        <end position="279"/>
    </location>
</feature>
<evidence type="ECO:0000256" key="3">
    <source>
        <dbReference type="ARBA" id="ARBA00022692"/>
    </source>
</evidence>
<evidence type="ECO:0000313" key="8">
    <source>
        <dbReference type="EMBL" id="PLC54735.1"/>
    </source>
</evidence>
<dbReference type="InterPro" id="IPR004752">
    <property type="entry name" value="AmpG_permease/AT-1"/>
</dbReference>
<evidence type="ECO:0000256" key="2">
    <source>
        <dbReference type="ARBA" id="ARBA00022448"/>
    </source>
</evidence>
<dbReference type="InterPro" id="IPR036259">
    <property type="entry name" value="MFS_trans_sf"/>
</dbReference>
<feature type="transmembrane region" description="Helical" evidence="6">
    <location>
        <begin position="226"/>
        <end position="249"/>
    </location>
</feature>
<dbReference type="Pfam" id="PF07690">
    <property type="entry name" value="MFS_1"/>
    <property type="match status" value="1"/>
</dbReference>